<sequence length="110" mass="12675">MKCIMDQTATVANSVNMLRDRIYEDILTVMLQGLQDNKVDAPQARLIAKYALAHLGKASSTEDVMHFLDELPAKWELYKNMCVKFKYEEKAKEDVEKVKAIQNKLHAFIQ</sequence>
<protein>
    <submittedName>
        <fullName evidence="1">Uncharacterized protein</fullName>
    </submittedName>
</protein>
<dbReference type="Proteomes" id="UP000230108">
    <property type="component" value="Unassembled WGS sequence"/>
</dbReference>
<proteinExistence type="predicted"/>
<dbReference type="AlphaFoldDB" id="A0A2M7QCG7"/>
<accession>A0A2M7QCG7</accession>
<organism evidence="1 2">
    <name type="scientific">Candidatus Roizmanbacteria bacterium CG_4_10_14_0_8_um_filter_39_9</name>
    <dbReference type="NCBI Taxonomy" id="1974829"/>
    <lineage>
        <taxon>Bacteria</taxon>
        <taxon>Candidatus Roizmaniibacteriota</taxon>
    </lineage>
</organism>
<name>A0A2M7QCG7_9BACT</name>
<dbReference type="EMBL" id="PFLF01000073">
    <property type="protein sequence ID" value="PIY68914.1"/>
    <property type="molecule type" value="Genomic_DNA"/>
</dbReference>
<evidence type="ECO:0000313" key="1">
    <source>
        <dbReference type="EMBL" id="PIY68914.1"/>
    </source>
</evidence>
<reference evidence="2" key="1">
    <citation type="submission" date="2017-09" db="EMBL/GenBank/DDBJ databases">
        <title>Depth-based differentiation of microbial function through sediment-hosted aquifers and enrichment of novel symbionts in the deep terrestrial subsurface.</title>
        <authorList>
            <person name="Probst A.J."/>
            <person name="Ladd B."/>
            <person name="Jarett J.K."/>
            <person name="Geller-Mcgrath D.E."/>
            <person name="Sieber C.M.K."/>
            <person name="Emerson J.B."/>
            <person name="Anantharaman K."/>
            <person name="Thomas B.C."/>
            <person name="Malmstrom R."/>
            <person name="Stieglmeier M."/>
            <person name="Klingl A."/>
            <person name="Woyke T."/>
            <person name="Ryan C.M."/>
            <person name="Banfield J.F."/>
        </authorList>
    </citation>
    <scope>NUCLEOTIDE SEQUENCE [LARGE SCALE GENOMIC DNA]</scope>
</reference>
<evidence type="ECO:0000313" key="2">
    <source>
        <dbReference type="Proteomes" id="UP000230108"/>
    </source>
</evidence>
<comment type="caution">
    <text evidence="1">The sequence shown here is derived from an EMBL/GenBank/DDBJ whole genome shotgun (WGS) entry which is preliminary data.</text>
</comment>
<gene>
    <name evidence="1" type="ORF">COY90_03435</name>
</gene>